<dbReference type="Gene3D" id="3.40.30.10">
    <property type="entry name" value="Glutaredoxin"/>
    <property type="match status" value="1"/>
</dbReference>
<dbReference type="EMBL" id="QDDR01000002">
    <property type="protein sequence ID" value="PVE48472.1"/>
    <property type="molecule type" value="Genomic_DNA"/>
</dbReference>
<dbReference type="InterPro" id="IPR044087">
    <property type="entry name" value="NahD-like"/>
</dbReference>
<reference evidence="4 5" key="1">
    <citation type="journal article" date="2011" name="Syst. Appl. Microbiol.">
        <title>Defluviimonas denitrificans gen. nov., sp. nov., and Pararhodobacter aggregans gen. nov., sp. nov., non-phototrophic Rhodobacteraceae from the biofilter of a marine aquaculture.</title>
        <authorList>
            <person name="Foesel B.U."/>
            <person name="Drake H.L."/>
            <person name="Schramm A."/>
        </authorList>
    </citation>
    <scope>NUCLEOTIDE SEQUENCE [LARGE SCALE GENOMIC DNA]</scope>
    <source>
        <strain evidence="4 5">D1-19</strain>
    </source>
</reference>
<dbReference type="CDD" id="cd03022">
    <property type="entry name" value="DsbA_HCCA_Iso"/>
    <property type="match status" value="1"/>
</dbReference>
<dbReference type="RefSeq" id="WP_107750641.1">
    <property type="nucleotide sequence ID" value="NZ_QBKF01000002.1"/>
</dbReference>
<dbReference type="OrthoDB" id="5244108at2"/>
<proteinExistence type="inferred from homology"/>
<dbReference type="AlphaFoldDB" id="A0A2T7UUX3"/>
<dbReference type="InterPro" id="IPR014440">
    <property type="entry name" value="HCCAis_GSTk"/>
</dbReference>
<dbReference type="SUPFAM" id="SSF52833">
    <property type="entry name" value="Thioredoxin-like"/>
    <property type="match status" value="1"/>
</dbReference>
<evidence type="ECO:0000256" key="2">
    <source>
        <dbReference type="PIRSR" id="PIRSR006386-1"/>
    </source>
</evidence>
<dbReference type="Proteomes" id="UP000244810">
    <property type="component" value="Unassembled WGS sequence"/>
</dbReference>
<dbReference type="EC" id="5.99.1.4" evidence="1"/>
<dbReference type="PANTHER" id="PTHR42943">
    <property type="entry name" value="GLUTATHIONE S-TRANSFERASE KAPPA"/>
    <property type="match status" value="1"/>
</dbReference>
<organism evidence="4 5">
    <name type="scientific">Pararhodobacter aggregans</name>
    <dbReference type="NCBI Taxonomy" id="404875"/>
    <lineage>
        <taxon>Bacteria</taxon>
        <taxon>Pseudomonadati</taxon>
        <taxon>Pseudomonadota</taxon>
        <taxon>Alphaproteobacteria</taxon>
        <taxon>Rhodobacterales</taxon>
        <taxon>Paracoccaceae</taxon>
        <taxon>Pararhodobacter</taxon>
    </lineage>
</organism>
<dbReference type="GO" id="GO:0004364">
    <property type="term" value="F:glutathione transferase activity"/>
    <property type="evidence" value="ECO:0007669"/>
    <property type="project" value="TreeGrafter"/>
</dbReference>
<feature type="domain" description="DSBA-like thioredoxin" evidence="3">
    <location>
        <begin position="4"/>
        <end position="191"/>
    </location>
</feature>
<evidence type="ECO:0000256" key="1">
    <source>
        <dbReference type="PIRNR" id="PIRNR006386"/>
    </source>
</evidence>
<dbReference type="GO" id="GO:1901170">
    <property type="term" value="P:naphthalene catabolic process"/>
    <property type="evidence" value="ECO:0007669"/>
    <property type="project" value="InterPro"/>
</dbReference>
<comment type="caution">
    <text evidence="4">The sequence shown here is derived from an EMBL/GenBank/DDBJ whole genome shotgun (WGS) entry which is preliminary data.</text>
</comment>
<dbReference type="PANTHER" id="PTHR42943:SF2">
    <property type="entry name" value="GLUTATHIONE S-TRANSFERASE KAPPA 1"/>
    <property type="match status" value="1"/>
</dbReference>
<accession>A0A2T7UUX3</accession>
<dbReference type="InterPro" id="IPR001853">
    <property type="entry name" value="DSBA-like_thioredoxin_dom"/>
</dbReference>
<dbReference type="InterPro" id="IPR036249">
    <property type="entry name" value="Thioredoxin-like_sf"/>
</dbReference>
<dbReference type="Pfam" id="PF01323">
    <property type="entry name" value="DSBA"/>
    <property type="match status" value="1"/>
</dbReference>
<dbReference type="GO" id="GO:0018845">
    <property type="term" value="F:2-hydroxychromene-2-carboxylate isomerase activity"/>
    <property type="evidence" value="ECO:0007669"/>
    <property type="project" value="UniProtKB-UniRule"/>
</dbReference>
<comment type="similarity">
    <text evidence="1">Belongs to the GST superfamily. NadH family.</text>
</comment>
<sequence>MSALEFWFDFSSGYAFFAAQEVEGLAARLGRPLLWRPFLLGTAYKVTGARGLSATPLKRDYARRDWARIARQKGVSFTLPARHPLIALPATRAFYWIDAQAPGKAPAFARRVFAAYYGEGLDTASPAAIAALAPDFGLEAEALLAGIADPALKDRVRRIGEEAVARGIFGSPFFVLDGEPFWGWDRMPMLEAWGRIGGW</sequence>
<comment type="catalytic activity">
    <reaction evidence="1">
        <text>2-hydroxychromene-2-carboxylate = (3E)-4-(2-hydroxyphenyl)-2-oxobut-3-enoate</text>
        <dbReference type="Rhea" id="RHEA:27401"/>
        <dbReference type="ChEBI" id="CHEBI:59350"/>
        <dbReference type="ChEBI" id="CHEBI:59353"/>
        <dbReference type="EC" id="5.99.1.4"/>
    </reaction>
</comment>
<dbReference type="GO" id="GO:0004602">
    <property type="term" value="F:glutathione peroxidase activity"/>
    <property type="evidence" value="ECO:0007669"/>
    <property type="project" value="TreeGrafter"/>
</dbReference>
<evidence type="ECO:0000313" key="4">
    <source>
        <dbReference type="EMBL" id="PVE48472.1"/>
    </source>
</evidence>
<gene>
    <name evidence="4" type="ORF">DDE23_05270</name>
</gene>
<name>A0A2T7UUX3_9RHOB</name>
<dbReference type="PIRSF" id="PIRSF006386">
    <property type="entry name" value="HCCAis_GSTk"/>
    <property type="match status" value="1"/>
</dbReference>
<feature type="active site" description="Nucleophile" evidence="2">
    <location>
        <position position="12"/>
    </location>
</feature>
<evidence type="ECO:0000259" key="3">
    <source>
        <dbReference type="Pfam" id="PF01323"/>
    </source>
</evidence>
<protein>
    <recommendedName>
        <fullName evidence="1">2-hydroxychromene-2-carboxylate isomerase</fullName>
        <ecNumber evidence="1">5.99.1.4</ecNumber>
    </recommendedName>
</protein>
<keyword evidence="1 4" id="KW-0413">Isomerase</keyword>
<dbReference type="GO" id="GO:0006749">
    <property type="term" value="P:glutathione metabolic process"/>
    <property type="evidence" value="ECO:0007669"/>
    <property type="project" value="TreeGrafter"/>
</dbReference>
<dbReference type="InterPro" id="IPR051924">
    <property type="entry name" value="GST_Kappa/NadH"/>
</dbReference>
<keyword evidence="5" id="KW-1185">Reference proteome</keyword>
<evidence type="ECO:0000313" key="5">
    <source>
        <dbReference type="Proteomes" id="UP000244810"/>
    </source>
</evidence>